<feature type="domain" description="HTH araC/xylS-type" evidence="4">
    <location>
        <begin position="8"/>
        <end position="106"/>
    </location>
</feature>
<evidence type="ECO:0000313" key="5">
    <source>
        <dbReference type="EMBL" id="MDR9891417.1"/>
    </source>
</evidence>
<dbReference type="Gene3D" id="3.20.80.10">
    <property type="entry name" value="Regulatory factor, effector binding domain"/>
    <property type="match status" value="1"/>
</dbReference>
<dbReference type="SMART" id="SM00342">
    <property type="entry name" value="HTH_ARAC"/>
    <property type="match status" value="1"/>
</dbReference>
<keyword evidence="1" id="KW-0805">Transcription regulation</keyword>
<name>A0AAE4IWA3_9ENTR</name>
<comment type="caution">
    <text evidence="5">The sequence shown here is derived from an EMBL/GenBank/DDBJ whole genome shotgun (WGS) entry which is preliminary data.</text>
</comment>
<dbReference type="PANTHER" id="PTHR47504">
    <property type="entry name" value="RIGHT ORIGIN-BINDING PROTEIN"/>
    <property type="match status" value="1"/>
</dbReference>
<dbReference type="SUPFAM" id="SSF46689">
    <property type="entry name" value="Homeodomain-like"/>
    <property type="match status" value="2"/>
</dbReference>
<evidence type="ECO:0000259" key="4">
    <source>
        <dbReference type="PROSITE" id="PS01124"/>
    </source>
</evidence>
<dbReference type="InterPro" id="IPR011256">
    <property type="entry name" value="Reg_factor_effector_dom_sf"/>
</dbReference>
<dbReference type="PANTHER" id="PTHR47504:SF3">
    <property type="entry name" value="HTH-TYPE TRANSCRIPTIONAL REGULATOR YKGA-RELATED"/>
    <property type="match status" value="1"/>
</dbReference>
<keyword evidence="2" id="KW-0238">DNA-binding</keyword>
<proteinExistence type="predicted"/>
<reference evidence="5" key="1">
    <citation type="submission" date="2022-12" db="EMBL/GenBank/DDBJ databases">
        <title>NDM-1 containing novel ST 2018 Pseudenterobacter timonensis.</title>
        <authorList>
            <person name="Halder G."/>
            <person name="Mandal S."/>
            <person name="Dutta S."/>
        </authorList>
    </citation>
    <scope>NUCLEOTIDE SEQUENCE</scope>
    <source>
        <strain evidence="5">CNCI147</strain>
    </source>
</reference>
<dbReference type="InterPro" id="IPR018062">
    <property type="entry name" value="HTH_AraC-typ_CS"/>
</dbReference>
<evidence type="ECO:0000256" key="3">
    <source>
        <dbReference type="ARBA" id="ARBA00023163"/>
    </source>
</evidence>
<organism evidence="5 6">
    <name type="scientific">Pseudenterobacter timonensis</name>
    <dbReference type="NCBI Taxonomy" id="1755099"/>
    <lineage>
        <taxon>Bacteria</taxon>
        <taxon>Pseudomonadati</taxon>
        <taxon>Pseudomonadota</taxon>
        <taxon>Gammaproteobacteria</taxon>
        <taxon>Enterobacterales</taxon>
        <taxon>Enterobacteriaceae</taxon>
        <taxon>Pseudenterobacter</taxon>
    </lineage>
</organism>
<evidence type="ECO:0000256" key="1">
    <source>
        <dbReference type="ARBA" id="ARBA00023015"/>
    </source>
</evidence>
<dbReference type="GO" id="GO:0043565">
    <property type="term" value="F:sequence-specific DNA binding"/>
    <property type="evidence" value="ECO:0007669"/>
    <property type="project" value="InterPro"/>
</dbReference>
<protein>
    <submittedName>
        <fullName evidence="5">Helix-turn-helix domain-containing protein</fullName>
    </submittedName>
</protein>
<keyword evidence="3" id="KW-0804">Transcription</keyword>
<dbReference type="InterPro" id="IPR009057">
    <property type="entry name" value="Homeodomain-like_sf"/>
</dbReference>
<dbReference type="InterPro" id="IPR050959">
    <property type="entry name" value="MarA-like"/>
</dbReference>
<evidence type="ECO:0000313" key="6">
    <source>
        <dbReference type="Proteomes" id="UP001248822"/>
    </source>
</evidence>
<dbReference type="Gene3D" id="1.10.10.60">
    <property type="entry name" value="Homeodomain-like"/>
    <property type="match status" value="2"/>
</dbReference>
<evidence type="ECO:0000256" key="2">
    <source>
        <dbReference type="ARBA" id="ARBA00023125"/>
    </source>
</evidence>
<dbReference type="PROSITE" id="PS01124">
    <property type="entry name" value="HTH_ARAC_FAMILY_2"/>
    <property type="match status" value="1"/>
</dbReference>
<dbReference type="GO" id="GO:0003700">
    <property type="term" value="F:DNA-binding transcription factor activity"/>
    <property type="evidence" value="ECO:0007669"/>
    <property type="project" value="InterPro"/>
</dbReference>
<dbReference type="Proteomes" id="UP001248822">
    <property type="component" value="Unassembled WGS sequence"/>
</dbReference>
<dbReference type="PROSITE" id="PS00041">
    <property type="entry name" value="HTH_ARAC_FAMILY_1"/>
    <property type="match status" value="1"/>
</dbReference>
<dbReference type="EMBL" id="JAQGEC010000012">
    <property type="protein sequence ID" value="MDR9891417.1"/>
    <property type="molecule type" value="Genomic_DNA"/>
</dbReference>
<dbReference type="InterPro" id="IPR018060">
    <property type="entry name" value="HTH_AraC"/>
</dbReference>
<dbReference type="AlphaFoldDB" id="A0AAE4IWA3"/>
<sequence>MIKVMTVTDMLSYIEENLENKISLDTIIDYTGYSRRYIQILFKRHINMPLWQYIKYRRISRAALLLRLTSSKIIDVAFRLQFDSQQSFNREFKKIMNCTPLQYRKMKAWDLAPIVSSRAVDFKHPTPPEICSLDKGIIYGSEVTYEQDITEASRPFPLRWRIIENHLQSVGSPVYLLTSYKKGNKSNQSIKINTFIGSNDKNSAHKIKSREYDEGEYVRMTYKGTKEEYINCVNHLYLVTLPYYQLKRKEGYDIEKITKDSCGLSFELLVPVTL</sequence>
<dbReference type="Pfam" id="PF12833">
    <property type="entry name" value="HTH_18"/>
    <property type="match status" value="1"/>
</dbReference>
<accession>A0AAE4IWA3</accession>
<dbReference type="RefSeq" id="WP_310826628.1">
    <property type="nucleotide sequence ID" value="NZ_JAQGEC010000012.1"/>
</dbReference>
<gene>
    <name evidence="5" type="ORF">O7047_14420</name>
</gene>
<dbReference type="SUPFAM" id="SSF55136">
    <property type="entry name" value="Probable bacterial effector-binding domain"/>
    <property type="match status" value="1"/>
</dbReference>